<gene>
    <name evidence="7" type="primary">UTP6</name>
    <name evidence="7" type="ORF">PHYBOEH_011599</name>
</gene>
<dbReference type="PANTHER" id="PTHR23271">
    <property type="entry name" value="HEPATOCELLULAR CARCINOMA-ASSOCIATED ANTIGEN 66"/>
    <property type="match status" value="1"/>
</dbReference>
<evidence type="ECO:0000313" key="8">
    <source>
        <dbReference type="Proteomes" id="UP000693981"/>
    </source>
</evidence>
<evidence type="ECO:0000259" key="6">
    <source>
        <dbReference type="Pfam" id="PF08640"/>
    </source>
</evidence>
<dbReference type="Proteomes" id="UP000693981">
    <property type="component" value="Unassembled WGS sequence"/>
</dbReference>
<dbReference type="OrthoDB" id="28112at2759"/>
<feature type="domain" description="U3 small nucleolar RNA-associated protein 6 N-terminal" evidence="6">
    <location>
        <begin position="9"/>
        <end position="84"/>
    </location>
</feature>
<keyword evidence="2" id="KW-0698">rRNA processing</keyword>
<protein>
    <submittedName>
        <fullName evidence="7">U3 snoRNP protein</fullName>
    </submittedName>
</protein>
<keyword evidence="4" id="KW-0539">Nucleus</keyword>
<name>A0A8T1XBI3_9STRA</name>
<keyword evidence="3" id="KW-0677">Repeat</keyword>
<dbReference type="EMBL" id="JAGDFL010000009">
    <property type="protein sequence ID" value="KAG7401648.1"/>
    <property type="molecule type" value="Genomic_DNA"/>
</dbReference>
<evidence type="ECO:0000256" key="3">
    <source>
        <dbReference type="ARBA" id="ARBA00022737"/>
    </source>
</evidence>
<dbReference type="GO" id="GO:0034388">
    <property type="term" value="C:Pwp2p-containing subcomplex of 90S preribosome"/>
    <property type="evidence" value="ECO:0007669"/>
    <property type="project" value="TreeGrafter"/>
</dbReference>
<proteinExistence type="predicted"/>
<dbReference type="PANTHER" id="PTHR23271:SF1">
    <property type="entry name" value="U3 SMALL NUCLEOLAR RNA-ASSOCIATED PROTEIN 6 HOMOLOG"/>
    <property type="match status" value="1"/>
</dbReference>
<dbReference type="InterPro" id="IPR055347">
    <property type="entry name" value="UTP6_N"/>
</dbReference>
<dbReference type="GO" id="GO:0032040">
    <property type="term" value="C:small-subunit processome"/>
    <property type="evidence" value="ECO:0007669"/>
    <property type="project" value="TreeGrafter"/>
</dbReference>
<dbReference type="InterPro" id="IPR013949">
    <property type="entry name" value="Utp6"/>
</dbReference>
<keyword evidence="8" id="KW-1185">Reference proteome</keyword>
<evidence type="ECO:0000256" key="4">
    <source>
        <dbReference type="ARBA" id="ARBA00023242"/>
    </source>
</evidence>
<evidence type="ECO:0000256" key="1">
    <source>
        <dbReference type="ARBA" id="ARBA00004604"/>
    </source>
</evidence>
<accession>A0A8T1XBI3</accession>
<reference evidence="7" key="1">
    <citation type="submission" date="2021-02" db="EMBL/GenBank/DDBJ databases">
        <authorList>
            <person name="Palmer J.M."/>
        </authorList>
    </citation>
    <scope>NUCLEOTIDE SEQUENCE</scope>
    <source>
        <strain evidence="7">SCRP23</strain>
    </source>
</reference>
<comment type="caution">
    <text evidence="7">The sequence shown here is derived from an EMBL/GenBank/DDBJ whole genome shotgun (WGS) entry which is preliminary data.</text>
</comment>
<sequence length="672" mass="76314">MADSVQITMEKMVPELEDLQQRQIFSADEIRQIVDKRRSFEYALRRVPMRKIDALRYVEYELKLDALRAARKERLGLEKVSLGDTAGVKRVHAIFDRVLYKHRGSVELWLQYVAYCKNEGSSRVLSNVFSRALQSHPRSAEIWIEAASYEFGVNLNVESARLLMQRAIRLNKHSQKLWIEYFRLELLYVQKLSMRRQVLRLDETEDLTVDSGATVLIDELPEEQNVQDDDISEEVEAKRNARKLVLQGAIAKIVYTNAVAAIPDDAAFRLNFVEIRDLFGSHMAAELSEFILQDCVETFPASEQVQAAKALRPLLAIEDNDETFKASDSSEVDGADVSEVERQAELMVVHNFETSVAQLDTIAMKELFVEWMVKRLASSNQTAFLLEYARAKLKEFAFSSSATSSPTLAIKYVDLIHRTDGTDDALMVVRKICDECLPHSAEVWLLQSQLLLHADHEEAETTRMPASKRRRTARTSPAKPSAHSPLNASVSVLKTATLKLAADDHDGHFAIHNRLLQLLIGNAEAPNVIKKAFQKAFDSQKRGSAHWCALRQQYVAWAASATSGLSLTQIRALYNKFIVDEQLLPSSETYTFLLLCVDIETSATSVNVDQVRTLFEKLVELFGSEREEVWVRYMRCLSERLSLFADATRVQQRALRVWKESPRLMQLALGGK</sequence>
<dbReference type="GO" id="GO:0000462">
    <property type="term" value="P:maturation of SSU-rRNA from tricistronic rRNA transcript (SSU-rRNA, 5.8S rRNA, LSU-rRNA)"/>
    <property type="evidence" value="ECO:0007669"/>
    <property type="project" value="InterPro"/>
</dbReference>
<dbReference type="Pfam" id="PF08640">
    <property type="entry name" value="U3_assoc_6"/>
    <property type="match status" value="1"/>
</dbReference>
<dbReference type="SMART" id="SM00386">
    <property type="entry name" value="HAT"/>
    <property type="match status" value="4"/>
</dbReference>
<feature type="region of interest" description="Disordered" evidence="5">
    <location>
        <begin position="457"/>
        <end position="485"/>
    </location>
</feature>
<dbReference type="GO" id="GO:0030515">
    <property type="term" value="F:snoRNA binding"/>
    <property type="evidence" value="ECO:0007669"/>
    <property type="project" value="InterPro"/>
</dbReference>
<comment type="subcellular location">
    <subcellularLocation>
        <location evidence="1">Nucleus</location>
        <location evidence="1">Nucleolus</location>
    </subcellularLocation>
</comment>
<evidence type="ECO:0000256" key="5">
    <source>
        <dbReference type="SAM" id="MobiDB-lite"/>
    </source>
</evidence>
<evidence type="ECO:0000313" key="7">
    <source>
        <dbReference type="EMBL" id="KAG7401648.1"/>
    </source>
</evidence>
<dbReference type="InterPro" id="IPR003107">
    <property type="entry name" value="HAT"/>
</dbReference>
<evidence type="ECO:0000256" key="2">
    <source>
        <dbReference type="ARBA" id="ARBA00022552"/>
    </source>
</evidence>
<dbReference type="AlphaFoldDB" id="A0A8T1XBI3"/>
<organism evidence="7 8">
    <name type="scientific">Phytophthora boehmeriae</name>
    <dbReference type="NCBI Taxonomy" id="109152"/>
    <lineage>
        <taxon>Eukaryota</taxon>
        <taxon>Sar</taxon>
        <taxon>Stramenopiles</taxon>
        <taxon>Oomycota</taxon>
        <taxon>Peronosporomycetes</taxon>
        <taxon>Peronosporales</taxon>
        <taxon>Peronosporaceae</taxon>
        <taxon>Phytophthora</taxon>
    </lineage>
</organism>